<organism evidence="7">
    <name type="scientific">Dermatophagoides pteronyssinus</name>
    <name type="common">European house dust mite</name>
    <dbReference type="NCBI Taxonomy" id="6956"/>
    <lineage>
        <taxon>Eukaryota</taxon>
        <taxon>Metazoa</taxon>
        <taxon>Ecdysozoa</taxon>
        <taxon>Arthropoda</taxon>
        <taxon>Chelicerata</taxon>
        <taxon>Arachnida</taxon>
        <taxon>Acari</taxon>
        <taxon>Acariformes</taxon>
        <taxon>Sarcoptiformes</taxon>
        <taxon>Astigmata</taxon>
        <taxon>Psoroptidia</taxon>
        <taxon>Analgoidea</taxon>
        <taxon>Pyroglyphidae</taxon>
        <taxon>Dermatophagoidinae</taxon>
        <taxon>Dermatophagoides</taxon>
    </lineage>
</organism>
<evidence type="ECO:0000313" key="8">
    <source>
        <dbReference type="EMBL" id="QLY71953.1"/>
    </source>
</evidence>
<feature type="domain" description="NlpC/P60" evidence="6">
    <location>
        <begin position="19"/>
        <end position="150"/>
    </location>
</feature>
<sequence length="150" mass="15899">MKFFFTLALFCTLAISQVYCNGAAIVSAARSQIGVPYSWGGGGIHGKSRGIGEGANTVGFDCSGLAQYSVYQGTHKVLARVASGQYSDPKCHHVAYGSHQPGDLVFFGNPIHHVGIVSAHGRMINAPHTGTKVREENIGGDHIANVARCW</sequence>
<evidence type="ECO:0000259" key="6">
    <source>
        <dbReference type="PROSITE" id="PS51935"/>
    </source>
</evidence>
<proteinExistence type="evidence at transcript level"/>
<dbReference type="PANTHER" id="PTHR47359">
    <property type="entry name" value="PEPTIDOGLYCAN DL-ENDOPEPTIDASE CWLO"/>
    <property type="match status" value="1"/>
</dbReference>
<keyword evidence="2" id="KW-0645">Protease</keyword>
<evidence type="ECO:0000256" key="3">
    <source>
        <dbReference type="ARBA" id="ARBA00022801"/>
    </source>
</evidence>
<feature type="chain" id="PRO_5033977591" evidence="5">
    <location>
        <begin position="17"/>
        <end position="150"/>
    </location>
</feature>
<dbReference type="MEROPS" id="C40.015"/>
<keyword evidence="4" id="KW-0788">Thiol protease</keyword>
<dbReference type="Gene3D" id="3.90.1720.10">
    <property type="entry name" value="endopeptidase domain like (from Nostoc punctiforme)"/>
    <property type="match status" value="1"/>
</dbReference>
<dbReference type="PROSITE" id="PS51935">
    <property type="entry name" value="NLPC_P60"/>
    <property type="match status" value="1"/>
</dbReference>
<dbReference type="InterPro" id="IPR038765">
    <property type="entry name" value="Papain-like_cys_pep_sf"/>
</dbReference>
<keyword evidence="3" id="KW-0378">Hydrolase</keyword>
<evidence type="ECO:0000313" key="9">
    <source>
        <dbReference type="EMBL" id="QLY71954.1"/>
    </source>
</evidence>
<feature type="signal peptide" evidence="5">
    <location>
        <begin position="1"/>
        <end position="16"/>
    </location>
</feature>
<keyword evidence="5" id="KW-0732">Signal</keyword>
<dbReference type="Allergome" id="12191">
    <property type="allergen name" value="Der p 38"/>
</dbReference>
<reference evidence="7" key="1">
    <citation type="journal article" date="2002" name="FEMS Immunol. Med. Microbiol.">
        <title>Isolation and characterisation of a 13.8-kDa bacteriolytic enzyme from house dust mite extracts: homology with prokaryotic proteins suggests that the enzyme could be bacterially derived.</title>
        <authorList>
            <person name="Mathaba L.T."/>
            <person name="Pope C.H."/>
            <person name="Lenzo J."/>
            <person name="Hartofillis M."/>
            <person name="Peake H."/>
            <person name="Moritz R.L."/>
            <person name="Simpson R.J."/>
            <person name="Bubert A."/>
            <person name="Thompson P.J."/>
            <person name="Stewart G.A."/>
        </authorList>
    </citation>
    <scope>NUCLEOTIDE SEQUENCE</scope>
</reference>
<dbReference type="GO" id="GO:0008234">
    <property type="term" value="F:cysteine-type peptidase activity"/>
    <property type="evidence" value="ECO:0007669"/>
    <property type="project" value="UniProtKB-KW"/>
</dbReference>
<evidence type="ECO:0000256" key="2">
    <source>
        <dbReference type="ARBA" id="ARBA00022670"/>
    </source>
</evidence>
<dbReference type="AlphaFoldDB" id="Q8MWR6"/>
<dbReference type="InterPro" id="IPR051794">
    <property type="entry name" value="PG_Endopeptidase_C40"/>
</dbReference>
<dbReference type="PANTHER" id="PTHR47359:SF3">
    <property type="entry name" value="NLP_P60 DOMAIN-CONTAINING PROTEIN-RELATED"/>
    <property type="match status" value="1"/>
</dbReference>
<dbReference type="EMBL" id="AF409109">
    <property type="protein sequence ID" value="AAN02509.1"/>
    <property type="molecule type" value="mRNA"/>
</dbReference>
<protein>
    <submittedName>
        <fullName evidence="7">14.5 kDa bacteriolytic enzyme</fullName>
    </submittedName>
    <submittedName>
        <fullName evidence="8">Der p 38 allergen</fullName>
    </submittedName>
</protein>
<evidence type="ECO:0000313" key="7">
    <source>
        <dbReference type="EMBL" id="AAN02509.1"/>
    </source>
</evidence>
<evidence type="ECO:0000256" key="4">
    <source>
        <dbReference type="ARBA" id="ARBA00022807"/>
    </source>
</evidence>
<reference evidence="9" key="2">
    <citation type="submission" date="2020-02" db="EMBL/GenBank/DDBJ databases">
        <authorList>
            <person name="Kashif A."/>
            <person name="Hong M.H."/>
            <person name="Kim G."/>
            <person name="Kim I.S."/>
        </authorList>
    </citation>
    <scope>NUCLEOTIDE SEQUENCE</scope>
</reference>
<reference evidence="8" key="3">
    <citation type="submission" date="2020-04" db="EMBL/GenBank/DDBJ databases">
        <authorList>
            <person name="Kim I."/>
        </authorList>
    </citation>
    <scope>NUCLEOTIDE SEQUENCE</scope>
</reference>
<evidence type="ECO:0000256" key="1">
    <source>
        <dbReference type="ARBA" id="ARBA00007074"/>
    </source>
</evidence>
<name>Q8MWR6_DERPT</name>
<dbReference type="GO" id="GO:0006508">
    <property type="term" value="P:proteolysis"/>
    <property type="evidence" value="ECO:0007669"/>
    <property type="project" value="UniProtKB-KW"/>
</dbReference>
<dbReference type="Pfam" id="PF00877">
    <property type="entry name" value="NLPC_P60"/>
    <property type="match status" value="1"/>
</dbReference>
<dbReference type="SUPFAM" id="SSF54001">
    <property type="entry name" value="Cysteine proteinases"/>
    <property type="match status" value="1"/>
</dbReference>
<dbReference type="OrthoDB" id="2251794at2759"/>
<dbReference type="EMBL" id="MT083890">
    <property type="protein sequence ID" value="QLY71954.1"/>
    <property type="molecule type" value="mRNA"/>
</dbReference>
<comment type="similarity">
    <text evidence="1">Belongs to the peptidase C40 family.</text>
</comment>
<evidence type="ECO:0000256" key="5">
    <source>
        <dbReference type="SAM" id="SignalP"/>
    </source>
</evidence>
<dbReference type="InterPro" id="IPR000064">
    <property type="entry name" value="NLP_P60_dom"/>
</dbReference>
<dbReference type="EMBL" id="MT273069">
    <property type="protein sequence ID" value="QLY71953.1"/>
    <property type="molecule type" value="mRNA"/>
</dbReference>
<accession>Q8MWR6</accession>
<dbReference type="SMR" id="Q8MWR6"/>